<dbReference type="Proteomes" id="UP000186058">
    <property type="component" value="Unassembled WGS sequence"/>
</dbReference>
<name>A0ABX3ENN2_9BACL</name>
<evidence type="ECO:0000313" key="3">
    <source>
        <dbReference type="Proteomes" id="UP000186058"/>
    </source>
</evidence>
<dbReference type="SUPFAM" id="SSF51735">
    <property type="entry name" value="NAD(P)-binding Rossmann-fold domains"/>
    <property type="match status" value="1"/>
</dbReference>
<dbReference type="Gene3D" id="3.40.50.720">
    <property type="entry name" value="NAD(P)-binding Rossmann-like Domain"/>
    <property type="match status" value="1"/>
</dbReference>
<dbReference type="InterPro" id="IPR013332">
    <property type="entry name" value="KPR_N"/>
</dbReference>
<sequence length="313" mass="35217">MRILVYGAGVLGSYLAHVLVRGGNNVTMLARGGRLDELQKNGNVIRHYFQFRTTADKVNVVSELQPEDIYDLVFVVMKYPDFQAVLPALAANHSSHIVLVGNNASPSEMRDYLETHSSVKKQVAFGFQLSAGWRENGRVNCVRAPKVQMTIGGLGEELSWRAVIDQAFVNTKYKLVYHNHMDEWLKSHFVMILPLNFIAPSYNGDLRKAIKDNMLLHHVIAAVDEGHQVLEKLGYTVAPASQIKLAREQRKMFYILLKLMLSTPVGKILLGDKAVSADEMSALYQAFNDLKSRANIPTPHWDTLENYSPLPQR</sequence>
<keyword evidence="3" id="KW-1185">Reference proteome</keyword>
<feature type="domain" description="Ketopantoate reductase N-terminal" evidence="1">
    <location>
        <begin position="3"/>
        <end position="113"/>
    </location>
</feature>
<accession>A0ABX3ENN2</accession>
<evidence type="ECO:0000313" key="2">
    <source>
        <dbReference type="EMBL" id="OKP86779.1"/>
    </source>
</evidence>
<gene>
    <name evidence="2" type="ORF">A3844_12295</name>
</gene>
<dbReference type="RefSeq" id="WP_074107557.1">
    <property type="nucleotide sequence ID" value="NZ_LVWI01000037.1"/>
</dbReference>
<protein>
    <submittedName>
        <fullName evidence="2">2-dehydropantoate 2-reductase</fullName>
    </submittedName>
</protein>
<evidence type="ECO:0000259" key="1">
    <source>
        <dbReference type="Pfam" id="PF02558"/>
    </source>
</evidence>
<dbReference type="Pfam" id="PF02558">
    <property type="entry name" value="ApbA"/>
    <property type="match status" value="1"/>
</dbReference>
<proteinExistence type="predicted"/>
<comment type="caution">
    <text evidence="2">The sequence shown here is derived from an EMBL/GenBank/DDBJ whole genome shotgun (WGS) entry which is preliminary data.</text>
</comment>
<organism evidence="2 3">
    <name type="scientific">Paenibacillus helianthi</name>
    <dbReference type="NCBI Taxonomy" id="1349432"/>
    <lineage>
        <taxon>Bacteria</taxon>
        <taxon>Bacillati</taxon>
        <taxon>Bacillota</taxon>
        <taxon>Bacilli</taxon>
        <taxon>Bacillales</taxon>
        <taxon>Paenibacillaceae</taxon>
        <taxon>Paenibacillus</taxon>
    </lineage>
</organism>
<dbReference type="InterPro" id="IPR036291">
    <property type="entry name" value="NAD(P)-bd_dom_sf"/>
</dbReference>
<reference evidence="2 3" key="1">
    <citation type="submission" date="2016-03" db="EMBL/GenBank/DDBJ databases">
        <authorList>
            <person name="Sant'Anna F.H."/>
            <person name="Ambrosini A."/>
            <person name="Souza R."/>
            <person name="Bach E."/>
            <person name="Fernandes G."/>
            <person name="Balsanelli E."/>
            <person name="Baura V.A."/>
            <person name="Souza E.M."/>
            <person name="Passaglia L."/>
        </authorList>
    </citation>
    <scope>NUCLEOTIDE SEQUENCE [LARGE SCALE GENOMIC DNA]</scope>
    <source>
        <strain evidence="2 3">P26E</strain>
    </source>
</reference>
<dbReference type="EMBL" id="LVWI01000037">
    <property type="protein sequence ID" value="OKP86779.1"/>
    <property type="molecule type" value="Genomic_DNA"/>
</dbReference>